<dbReference type="SUPFAM" id="SSF48150">
    <property type="entry name" value="DNA-glycosylase"/>
    <property type="match status" value="1"/>
</dbReference>
<keyword evidence="2" id="KW-1185">Reference proteome</keyword>
<evidence type="ECO:0008006" key="3">
    <source>
        <dbReference type="Google" id="ProtNLM"/>
    </source>
</evidence>
<dbReference type="GO" id="GO:0003824">
    <property type="term" value="F:catalytic activity"/>
    <property type="evidence" value="ECO:0007669"/>
    <property type="project" value="InterPro"/>
</dbReference>
<organism evidence="1 2">
    <name type="scientific">Microbaculum marinum</name>
    <dbReference type="NCBI Taxonomy" id="1764581"/>
    <lineage>
        <taxon>Bacteria</taxon>
        <taxon>Pseudomonadati</taxon>
        <taxon>Pseudomonadota</taxon>
        <taxon>Alphaproteobacteria</taxon>
        <taxon>Hyphomicrobiales</taxon>
        <taxon>Tepidamorphaceae</taxon>
        <taxon>Microbaculum</taxon>
    </lineage>
</organism>
<dbReference type="AlphaFoldDB" id="A0AAW9S3P1"/>
<evidence type="ECO:0000313" key="2">
    <source>
        <dbReference type="Proteomes" id="UP001378188"/>
    </source>
</evidence>
<dbReference type="Proteomes" id="UP001378188">
    <property type="component" value="Unassembled WGS sequence"/>
</dbReference>
<evidence type="ECO:0000313" key="1">
    <source>
        <dbReference type="EMBL" id="MEJ8574773.1"/>
    </source>
</evidence>
<dbReference type="InterPro" id="IPR011257">
    <property type="entry name" value="DNA_glycosylase"/>
</dbReference>
<accession>A0AAW9S3P1</accession>
<dbReference type="GO" id="GO:0006281">
    <property type="term" value="P:DNA repair"/>
    <property type="evidence" value="ECO:0007669"/>
    <property type="project" value="InterPro"/>
</dbReference>
<dbReference type="Gene3D" id="1.10.340.30">
    <property type="entry name" value="Hypothetical protein, domain 2"/>
    <property type="match status" value="1"/>
</dbReference>
<protein>
    <recommendedName>
        <fullName evidence="3">Endonuclease</fullName>
    </recommendedName>
</protein>
<dbReference type="EMBL" id="JAZHOF010000014">
    <property type="protein sequence ID" value="MEJ8574773.1"/>
    <property type="molecule type" value="Genomic_DNA"/>
</dbReference>
<comment type="caution">
    <text evidence="1">The sequence shown here is derived from an EMBL/GenBank/DDBJ whole genome shotgun (WGS) entry which is preliminary data.</text>
</comment>
<name>A0AAW9S3P1_9HYPH</name>
<proteinExistence type="predicted"/>
<gene>
    <name evidence="1" type="ORF">V3328_25080</name>
</gene>
<reference evidence="1 2" key="1">
    <citation type="submission" date="2024-02" db="EMBL/GenBank/DDBJ databases">
        <title>Genome analysis and characterization of Microbaculum marinisediminis sp. nov., isolated from marine sediment.</title>
        <authorList>
            <person name="Du Z.-J."/>
            <person name="Ye Y.-Q."/>
            <person name="Zhang Z.-R."/>
            <person name="Yuan S.-M."/>
            <person name="Zhang X.-Y."/>
        </authorList>
    </citation>
    <scope>NUCLEOTIDE SEQUENCE [LARGE SCALE GENOMIC DNA]</scope>
    <source>
        <strain evidence="1 2">SDUM1044001</strain>
    </source>
</reference>
<sequence>MARPNRSEMAKRLLDSYGRTYSGELSIDIARNTPSPLFRWLVACLLFSARIRADAAASAAAALSKQGWRTPARMIDAGWRARTDVLNRAGYARYDESTSRMLEDTARLLQESYRGDLRRLREAAGRDSAEERRRLKAFKGIGDVGADLFFREMQAVWTELYPFADKRALQAADKLKLGVDARALSKLVSKQDFPRLLSALVRVDLDKGYDTITAKAA</sequence>
<dbReference type="RefSeq" id="WP_340332472.1">
    <property type="nucleotide sequence ID" value="NZ_JAZHOF010000014.1"/>
</dbReference>